<accession>A0A415EQ12</accession>
<evidence type="ECO:0000256" key="1">
    <source>
        <dbReference type="SAM" id="MobiDB-lite"/>
    </source>
</evidence>
<dbReference type="EMBL" id="QRMZ01000020">
    <property type="protein sequence ID" value="RHK05402.1"/>
    <property type="molecule type" value="Genomic_DNA"/>
</dbReference>
<protein>
    <recommendedName>
        <fullName evidence="2">WxL domain-containing protein</fullName>
    </recommendedName>
</protein>
<feature type="region of interest" description="Disordered" evidence="1">
    <location>
        <begin position="55"/>
        <end position="100"/>
    </location>
</feature>
<dbReference type="Proteomes" id="UP000286288">
    <property type="component" value="Unassembled WGS sequence"/>
</dbReference>
<comment type="caution">
    <text evidence="3">The sequence shown here is derived from an EMBL/GenBank/DDBJ whole genome shotgun (WGS) entry which is preliminary data.</text>
</comment>
<evidence type="ECO:0000259" key="2">
    <source>
        <dbReference type="Pfam" id="PF13731"/>
    </source>
</evidence>
<dbReference type="AlphaFoldDB" id="A0A415EQ12"/>
<feature type="domain" description="WxL" evidence="2">
    <location>
        <begin position="421"/>
        <end position="579"/>
    </location>
</feature>
<evidence type="ECO:0000313" key="3">
    <source>
        <dbReference type="EMBL" id="RHK05402.1"/>
    </source>
</evidence>
<organism evidence="3 4">
    <name type="scientific">Enterococcus casseliflavus</name>
    <name type="common">Enterococcus flavescens</name>
    <dbReference type="NCBI Taxonomy" id="37734"/>
    <lineage>
        <taxon>Bacteria</taxon>
        <taxon>Bacillati</taxon>
        <taxon>Bacillota</taxon>
        <taxon>Bacilli</taxon>
        <taxon>Lactobacillales</taxon>
        <taxon>Enterococcaceae</taxon>
        <taxon>Enterococcus</taxon>
    </lineage>
</organism>
<dbReference type="InterPro" id="IPR027994">
    <property type="entry name" value="WxL_dom"/>
</dbReference>
<name>A0A415EQ12_ENTCA</name>
<feature type="compositionally biased region" description="Low complexity" evidence="1">
    <location>
        <begin position="75"/>
        <end position="90"/>
    </location>
</feature>
<sequence length="587" mass="65577">MKRNVLITVLCLIIIRYLVPSTIMFAETIDSSITQRTSEDSNSFLKLDENYFTESEHAVNQSTDESQGIIDLPTSSTGNDNSDGESSGSYDEGEEDRSIQESEYNYLSSEDVLTAEAVPQMIGLGGKFSEERLRDLVTNVRLNGDEVKREEFKVILLDQPNTSLLGNQQVQITVVHLETQIETQIHVPIEVIWGHSIFSREAATDASTGVISLHISDTGPSLVASEGFGNAWGNQVTSRPNFSIYHKKYSNRTPIPFFTVNQPRTSVVQTWNDTLNNIDIEFGDVIGLSVNRFAVANQNYNGANTWVTRNEEPVREAIGWPEALYMMTENGFQLMRVNQLTTNKLTIEASDTPEEIAQRLSEFFNFHEEFTEQEKGEFAFDLISFDTLLPGNEGKAVVQVTQKKEDMYSFSVEYEVSYLVESGQLELSEIAHGNFDFGEVQKTSRRQEISAKGEFSPRIKVTDFSNASQWSIYASMSPFLNEENQKLSEASIALKDLKVIESAHTAISIPQKEILLGETPQLIVSRDASENAKDEYGKTIIQIGEVENHSLTGVSLIIPANTPVDEGDYQTTITWELVGDPTMGGIR</sequence>
<proteinExistence type="predicted"/>
<gene>
    <name evidence="3" type="ORF">DW084_14070</name>
</gene>
<evidence type="ECO:0000313" key="4">
    <source>
        <dbReference type="Proteomes" id="UP000286288"/>
    </source>
</evidence>
<reference evidence="3 4" key="1">
    <citation type="submission" date="2018-08" db="EMBL/GenBank/DDBJ databases">
        <title>A genome reference for cultivated species of the human gut microbiota.</title>
        <authorList>
            <person name="Zou Y."/>
            <person name="Xue W."/>
            <person name="Luo G."/>
        </authorList>
    </citation>
    <scope>NUCLEOTIDE SEQUENCE [LARGE SCALE GENOMIC DNA]</scope>
    <source>
        <strain evidence="3 4">AF48-16</strain>
    </source>
</reference>
<dbReference type="Pfam" id="PF13731">
    <property type="entry name" value="WxL"/>
    <property type="match status" value="1"/>
</dbReference>